<dbReference type="NCBIfam" id="TIGR01573">
    <property type="entry name" value="cas2"/>
    <property type="match status" value="1"/>
</dbReference>
<dbReference type="CDD" id="cd09725">
    <property type="entry name" value="Cas2_I_II_III"/>
    <property type="match status" value="1"/>
</dbReference>
<dbReference type="InterPro" id="IPR019199">
    <property type="entry name" value="Virulence_VapD/CRISPR_Cas2"/>
</dbReference>
<evidence type="ECO:0000256" key="3">
    <source>
        <dbReference type="ARBA" id="ARBA00022722"/>
    </source>
</evidence>
<evidence type="ECO:0000256" key="2">
    <source>
        <dbReference type="ARBA" id="ARBA00009959"/>
    </source>
</evidence>
<reference evidence="11" key="1">
    <citation type="submission" date="2020-10" db="EMBL/GenBank/DDBJ databases">
        <authorList>
            <person name="Gilroy R."/>
        </authorList>
    </citation>
    <scope>NUCLEOTIDE SEQUENCE</scope>
    <source>
        <strain evidence="11">ChiW13-3771</strain>
    </source>
</reference>
<evidence type="ECO:0000313" key="11">
    <source>
        <dbReference type="EMBL" id="HIR89672.1"/>
    </source>
</evidence>
<evidence type="ECO:0000256" key="8">
    <source>
        <dbReference type="ARBA" id="ARBA00023118"/>
    </source>
</evidence>
<sequence length="93" mass="10953">MIYLISYDISSNRLRNKIASCLEMYGIRVQYSVFECELSEKQYEAIYIKLKGLLNGEDNAEILFYPLCKKCREKRAEIGEVKKTIWEETCIVI</sequence>
<dbReference type="Pfam" id="PF09827">
    <property type="entry name" value="CRISPR_Cas2"/>
    <property type="match status" value="1"/>
</dbReference>
<reference evidence="11" key="2">
    <citation type="journal article" date="2021" name="PeerJ">
        <title>Extensive microbial diversity within the chicken gut microbiome revealed by metagenomics and culture.</title>
        <authorList>
            <person name="Gilroy R."/>
            <person name="Ravi A."/>
            <person name="Getino M."/>
            <person name="Pursley I."/>
            <person name="Horton D.L."/>
            <person name="Alikhan N.F."/>
            <person name="Baker D."/>
            <person name="Gharbi K."/>
            <person name="Hall N."/>
            <person name="Watson M."/>
            <person name="Adriaenssens E.M."/>
            <person name="Foster-Nyarko E."/>
            <person name="Jarju S."/>
            <person name="Secka A."/>
            <person name="Antonio M."/>
            <person name="Oren A."/>
            <person name="Chaudhuri R.R."/>
            <person name="La Ragione R."/>
            <person name="Hildebrand F."/>
            <person name="Pallen M.J."/>
        </authorList>
    </citation>
    <scope>NUCLEOTIDE SEQUENCE</scope>
    <source>
        <strain evidence="11">ChiW13-3771</strain>
    </source>
</reference>
<name>A0A9D1JDZ4_9FIRM</name>
<evidence type="ECO:0000256" key="4">
    <source>
        <dbReference type="ARBA" id="ARBA00022723"/>
    </source>
</evidence>
<comment type="cofactor">
    <cofactor evidence="1 9">
        <name>Mg(2+)</name>
        <dbReference type="ChEBI" id="CHEBI:18420"/>
    </cofactor>
</comment>
<evidence type="ECO:0000256" key="1">
    <source>
        <dbReference type="ARBA" id="ARBA00001946"/>
    </source>
</evidence>
<dbReference type="GO" id="GO:0043571">
    <property type="term" value="P:maintenance of CRISPR repeat elements"/>
    <property type="evidence" value="ECO:0007669"/>
    <property type="project" value="UniProtKB-UniRule"/>
</dbReference>
<keyword evidence="4 9" id="KW-0479">Metal-binding</keyword>
<comment type="function">
    <text evidence="9">CRISPR (clustered regularly interspaced short palindromic repeat), is an adaptive immune system that provides protection against mobile genetic elements (viruses, transposable elements and conjugative plasmids). CRISPR clusters contain sequences complementary to antecedent mobile elements and target invading nucleic acids. CRISPR clusters are transcribed and processed into CRISPR RNA (crRNA). Functions as a ssRNA-specific endoribonuclease. Involved in the integration of spacer DNA into the CRISPR cassette.</text>
</comment>
<comment type="subunit">
    <text evidence="9">Homodimer, forms a heterotetramer with a Cas1 homodimer.</text>
</comment>
<dbReference type="GO" id="GO:0004521">
    <property type="term" value="F:RNA endonuclease activity"/>
    <property type="evidence" value="ECO:0007669"/>
    <property type="project" value="UniProtKB-UniRule"/>
</dbReference>
<comment type="caution">
    <text evidence="11">The sequence shown here is derived from an EMBL/GenBank/DDBJ whole genome shotgun (WGS) entry which is preliminary data.</text>
</comment>
<evidence type="ECO:0000256" key="6">
    <source>
        <dbReference type="ARBA" id="ARBA00022801"/>
    </source>
</evidence>
<comment type="similarity">
    <text evidence="2 9 10">Belongs to the CRISPR-associated endoribonuclease Cas2 protein family.</text>
</comment>
<dbReference type="SUPFAM" id="SSF143430">
    <property type="entry name" value="TTP0101/SSO1404-like"/>
    <property type="match status" value="1"/>
</dbReference>
<keyword evidence="8 9" id="KW-0051">Antiviral defense</keyword>
<keyword evidence="3 9" id="KW-0540">Nuclease</keyword>
<dbReference type="PIRSF" id="PIRSF032582">
    <property type="entry name" value="Cas2"/>
    <property type="match status" value="1"/>
</dbReference>
<evidence type="ECO:0000256" key="10">
    <source>
        <dbReference type="PIRNR" id="PIRNR032582"/>
    </source>
</evidence>
<keyword evidence="7 9" id="KW-0460">Magnesium</keyword>
<dbReference type="GO" id="GO:0016787">
    <property type="term" value="F:hydrolase activity"/>
    <property type="evidence" value="ECO:0007669"/>
    <property type="project" value="UniProtKB-KW"/>
</dbReference>
<evidence type="ECO:0000313" key="12">
    <source>
        <dbReference type="Proteomes" id="UP000824201"/>
    </source>
</evidence>
<dbReference type="Proteomes" id="UP000824201">
    <property type="component" value="Unassembled WGS sequence"/>
</dbReference>
<dbReference type="AlphaFoldDB" id="A0A9D1JDZ4"/>
<evidence type="ECO:0000256" key="7">
    <source>
        <dbReference type="ARBA" id="ARBA00022842"/>
    </source>
</evidence>
<protein>
    <recommendedName>
        <fullName evidence="9">CRISPR-associated endoribonuclease Cas2</fullName>
        <ecNumber evidence="9">3.1.-.-</ecNumber>
    </recommendedName>
</protein>
<evidence type="ECO:0000256" key="5">
    <source>
        <dbReference type="ARBA" id="ARBA00022759"/>
    </source>
</evidence>
<dbReference type="GO" id="GO:0051607">
    <property type="term" value="P:defense response to virus"/>
    <property type="evidence" value="ECO:0007669"/>
    <property type="project" value="UniProtKB-UniRule"/>
</dbReference>
<dbReference type="InterPro" id="IPR021127">
    <property type="entry name" value="CRISPR_associated_Cas2"/>
</dbReference>
<keyword evidence="6 9" id="KW-0378">Hydrolase</keyword>
<dbReference type="EC" id="3.1.-.-" evidence="9"/>
<keyword evidence="5 9" id="KW-0255">Endonuclease</keyword>
<organism evidence="11 12">
    <name type="scientific">Candidatus Fimimorpha faecalis</name>
    <dbReference type="NCBI Taxonomy" id="2840824"/>
    <lineage>
        <taxon>Bacteria</taxon>
        <taxon>Bacillati</taxon>
        <taxon>Bacillota</taxon>
        <taxon>Clostridia</taxon>
        <taxon>Eubacteriales</taxon>
        <taxon>Candidatus Fimimorpha</taxon>
    </lineage>
</organism>
<dbReference type="HAMAP" id="MF_01471">
    <property type="entry name" value="Cas2"/>
    <property type="match status" value="1"/>
</dbReference>
<dbReference type="PANTHER" id="PTHR34405:SF3">
    <property type="entry name" value="CRISPR-ASSOCIATED ENDORIBONUCLEASE CAS2 3"/>
    <property type="match status" value="1"/>
</dbReference>
<evidence type="ECO:0000256" key="9">
    <source>
        <dbReference type="HAMAP-Rule" id="MF_01471"/>
    </source>
</evidence>
<dbReference type="EMBL" id="DVHN01000166">
    <property type="protein sequence ID" value="HIR89672.1"/>
    <property type="molecule type" value="Genomic_DNA"/>
</dbReference>
<proteinExistence type="inferred from homology"/>
<dbReference type="PANTHER" id="PTHR34405">
    <property type="entry name" value="CRISPR-ASSOCIATED ENDORIBONUCLEASE CAS2"/>
    <property type="match status" value="1"/>
</dbReference>
<dbReference type="GO" id="GO:0046872">
    <property type="term" value="F:metal ion binding"/>
    <property type="evidence" value="ECO:0007669"/>
    <property type="project" value="UniProtKB-UniRule"/>
</dbReference>
<dbReference type="Gene3D" id="3.30.70.240">
    <property type="match status" value="1"/>
</dbReference>
<accession>A0A9D1JDZ4</accession>
<gene>
    <name evidence="9 11" type="primary">cas2</name>
    <name evidence="11" type="ORF">IAC96_12065</name>
</gene>
<feature type="binding site" evidence="9">
    <location>
        <position position="8"/>
    </location>
    <ligand>
        <name>Mg(2+)</name>
        <dbReference type="ChEBI" id="CHEBI:18420"/>
        <note>catalytic</note>
    </ligand>
</feature>